<feature type="region of interest" description="Disordered" evidence="2">
    <location>
        <begin position="344"/>
        <end position="412"/>
    </location>
</feature>
<evidence type="ECO:0000313" key="5">
    <source>
        <dbReference type="Proteomes" id="UP001359485"/>
    </source>
</evidence>
<proteinExistence type="predicted"/>
<feature type="domain" description="C2H2-type" evidence="3">
    <location>
        <begin position="876"/>
        <end position="899"/>
    </location>
</feature>
<feature type="compositionally biased region" description="Basic and acidic residues" evidence="2">
    <location>
        <begin position="121"/>
        <end position="153"/>
    </location>
</feature>
<keyword evidence="1" id="KW-0862">Zinc</keyword>
<gene>
    <name evidence="4" type="ORF">RUM44_005889</name>
</gene>
<feature type="region of interest" description="Disordered" evidence="2">
    <location>
        <begin position="477"/>
        <end position="518"/>
    </location>
</feature>
<organism evidence="4 5">
    <name type="scientific">Polyplax serrata</name>
    <name type="common">Common mouse louse</name>
    <dbReference type="NCBI Taxonomy" id="468196"/>
    <lineage>
        <taxon>Eukaryota</taxon>
        <taxon>Metazoa</taxon>
        <taxon>Ecdysozoa</taxon>
        <taxon>Arthropoda</taxon>
        <taxon>Hexapoda</taxon>
        <taxon>Insecta</taxon>
        <taxon>Pterygota</taxon>
        <taxon>Neoptera</taxon>
        <taxon>Paraneoptera</taxon>
        <taxon>Psocodea</taxon>
        <taxon>Troctomorpha</taxon>
        <taxon>Phthiraptera</taxon>
        <taxon>Anoplura</taxon>
        <taxon>Polyplacidae</taxon>
        <taxon>Polyplax</taxon>
    </lineage>
</organism>
<dbReference type="PROSITE" id="PS50157">
    <property type="entry name" value="ZINC_FINGER_C2H2_2"/>
    <property type="match status" value="3"/>
</dbReference>
<feature type="domain" description="C2H2-type" evidence="3">
    <location>
        <begin position="1067"/>
        <end position="1095"/>
    </location>
</feature>
<feature type="region of interest" description="Disordered" evidence="2">
    <location>
        <begin position="567"/>
        <end position="594"/>
    </location>
</feature>
<evidence type="ECO:0000256" key="1">
    <source>
        <dbReference type="PROSITE-ProRule" id="PRU00042"/>
    </source>
</evidence>
<dbReference type="PANTHER" id="PTHR15021:SF0">
    <property type="entry name" value="DISCO-RELATED, ISOFORM A-RELATED"/>
    <property type="match status" value="1"/>
</dbReference>
<reference evidence="4 5" key="1">
    <citation type="submission" date="2023-09" db="EMBL/GenBank/DDBJ databases">
        <title>Genomes of two closely related lineages of the louse Polyplax serrata with different host specificities.</title>
        <authorList>
            <person name="Martinu J."/>
            <person name="Tarabai H."/>
            <person name="Stefka J."/>
            <person name="Hypsa V."/>
        </authorList>
    </citation>
    <scope>NUCLEOTIDE SEQUENCE [LARGE SCALE GENOMIC DNA]</scope>
    <source>
        <strain evidence="4">98ZLc_SE</strain>
    </source>
</reference>
<keyword evidence="1" id="KW-0863">Zinc-finger</keyword>
<evidence type="ECO:0000313" key="4">
    <source>
        <dbReference type="EMBL" id="KAK6631363.1"/>
    </source>
</evidence>
<feature type="compositionally biased region" description="Polar residues" evidence="2">
    <location>
        <begin position="783"/>
        <end position="792"/>
    </location>
</feature>
<feature type="compositionally biased region" description="Acidic residues" evidence="2">
    <location>
        <begin position="367"/>
        <end position="376"/>
    </location>
</feature>
<keyword evidence="1" id="KW-0479">Metal-binding</keyword>
<feature type="compositionally biased region" description="Polar residues" evidence="2">
    <location>
        <begin position="571"/>
        <end position="581"/>
    </location>
</feature>
<dbReference type="InterPro" id="IPR040436">
    <property type="entry name" value="Disconnected-like"/>
</dbReference>
<protein>
    <recommendedName>
        <fullName evidence="3">C2H2-type domain-containing protein</fullName>
    </recommendedName>
</protein>
<keyword evidence="5" id="KW-1185">Reference proteome</keyword>
<feature type="domain" description="C2H2-type" evidence="3">
    <location>
        <begin position="434"/>
        <end position="462"/>
    </location>
</feature>
<dbReference type="PROSITE" id="PS00028">
    <property type="entry name" value="ZINC_FINGER_C2H2_1"/>
    <property type="match status" value="4"/>
</dbReference>
<accession>A0ABR1AYC6</accession>
<dbReference type="Gene3D" id="3.30.160.60">
    <property type="entry name" value="Classic Zinc Finger"/>
    <property type="match status" value="2"/>
</dbReference>
<feature type="region of interest" description="Disordered" evidence="2">
    <location>
        <begin position="1023"/>
        <end position="1057"/>
    </location>
</feature>
<dbReference type="EMBL" id="JAWJWF010000006">
    <property type="protein sequence ID" value="KAK6631363.1"/>
    <property type="molecule type" value="Genomic_DNA"/>
</dbReference>
<feature type="compositionally biased region" description="Basic and acidic residues" evidence="2">
    <location>
        <begin position="713"/>
        <end position="764"/>
    </location>
</feature>
<feature type="compositionally biased region" description="Low complexity" evidence="2">
    <location>
        <begin position="827"/>
        <end position="841"/>
    </location>
</feature>
<feature type="compositionally biased region" description="Polar residues" evidence="2">
    <location>
        <begin position="285"/>
        <end position="295"/>
    </location>
</feature>
<feature type="compositionally biased region" description="Basic residues" evidence="2">
    <location>
        <begin position="672"/>
        <end position="681"/>
    </location>
</feature>
<feature type="compositionally biased region" description="Pro residues" evidence="2">
    <location>
        <begin position="199"/>
        <end position="213"/>
    </location>
</feature>
<feature type="compositionally biased region" description="Low complexity" evidence="2">
    <location>
        <begin position="1036"/>
        <end position="1053"/>
    </location>
</feature>
<feature type="compositionally biased region" description="Polar residues" evidence="2">
    <location>
        <begin position="1127"/>
        <end position="1138"/>
    </location>
</feature>
<evidence type="ECO:0000259" key="3">
    <source>
        <dbReference type="PROSITE" id="PS50157"/>
    </source>
</evidence>
<feature type="region of interest" description="Disordered" evidence="2">
    <location>
        <begin position="120"/>
        <end position="319"/>
    </location>
</feature>
<feature type="compositionally biased region" description="Basic and acidic residues" evidence="2">
    <location>
        <begin position="47"/>
        <end position="57"/>
    </location>
</feature>
<dbReference type="SMART" id="SM00355">
    <property type="entry name" value="ZnF_C2H2"/>
    <property type="match status" value="6"/>
</dbReference>
<feature type="region of interest" description="Disordered" evidence="2">
    <location>
        <begin position="664"/>
        <end position="857"/>
    </location>
</feature>
<name>A0ABR1AYC6_POLSC</name>
<dbReference type="InterPro" id="IPR013087">
    <property type="entry name" value="Znf_C2H2_type"/>
</dbReference>
<feature type="compositionally biased region" description="Acidic residues" evidence="2">
    <location>
        <begin position="766"/>
        <end position="776"/>
    </location>
</feature>
<sequence length="1138" mass="125060">MISWFRPVREQGEESIDRVNESFDLNQKVTDAGEIAKSWVSEPTTSRTRESSDRERERCRERGRRLEPHGNVLERWNICSPEEEPLVLQQFLRFGETRAITQQLLFAQADQAAALAATFSNDRDRDKDRERQLQLHHQLKVDSDLKKAMEKSGLKPPKLEMAPGLDDRSKSHREERSRTRTTTPPRRLSPPHSQHMNHPTPPSIRPSPAPPSPLHKQSPLNLLKLPPQNGPNCSGSSPPASLNSSPLSVSPLNRLQSMQPFDFRKAAGSGSFTSNDTGRRRTSENSDTSPSVNVTSPTWHLPPPMPLPSSATSSAPVNLSHSALSGNPLSAASLVASSFSNLLPSAGGSERKSPSIKAEKGGNSEFGSEEDEEDEENSHSALNLSRDSVGKHLKKPNHQRKGVSPIKRTWGTSSALPLNLGTQLINPATGKKRVQCNVCLKTFCDKGALKIHFSAVHLREMHKCTVEGCNMMFSSRRSRNRHSANPNPKLHSPHLRRKISPHDGRSSQSHPILIPPHGALSLPGGGLNPLSFGAFPLLTPPPELRHQTSALDLKQSLDLTLNKYDDRRTDFSSNNTNQSSDDGVAGHGNNHYDDMDDEEDYEGIVVVGDDEQDQEIDEQNDKNLEDDVTVVSKRFKLDMDEVGSNVDSNEDSLSVVDNQSLKEETVAEGAVKPRRGRKRKNQNPTRCAIPVRTSHDDGMSTDGEASHGPDSIFDTRKQDSIQKTESADKEGDSTRKSEERESEMKSDESKKHNAKDGKETKQGDSQDGEEENDEEEATRKSESSPTTYQGDSANPLRHLETLTQGRFGDSKGTEGNGHHTGTGLTAGGQLSPAKSHSSSLSNGPDSPTGDETNEGIFSLDNGFLGVDVPLDKDNPRKCTACGKIFQNHFGVKTHYQNVHLKLMHKCSIEGCNAAFPSKRSRDRHSANLNLHRKLLSTTPDKVANLWESKGPFTANAAIHTDFLSRLYSESQSLPLGYETFKNHPHLMGDGLLNGERMLAAAGHLPFPSLAAFPALNFPGHPFLPNGLDRKDRRSGSRSPGSPTGSAAPSPSLSVEFDLPTPDREGLLPCKYCKKPLADGSSLKEHYEQVHASELFRCTVPGCMKVFTSRTKRNSHSERHLEAAVTQRRGSASSNEWAS</sequence>
<comment type="caution">
    <text evidence="4">The sequence shown here is derived from an EMBL/GenBank/DDBJ whole genome shotgun (WGS) entry which is preliminary data.</text>
</comment>
<evidence type="ECO:0000256" key="2">
    <source>
        <dbReference type="SAM" id="MobiDB-lite"/>
    </source>
</evidence>
<feature type="compositionally biased region" description="Basic residues" evidence="2">
    <location>
        <begin position="391"/>
        <end position="401"/>
    </location>
</feature>
<feature type="compositionally biased region" description="Low complexity" evidence="2">
    <location>
        <begin position="180"/>
        <end position="193"/>
    </location>
</feature>
<feature type="region of interest" description="Disordered" evidence="2">
    <location>
        <begin position="36"/>
        <end position="57"/>
    </location>
</feature>
<dbReference type="Proteomes" id="UP001359485">
    <property type="component" value="Unassembled WGS sequence"/>
</dbReference>
<feature type="compositionally biased region" description="Gly residues" evidence="2">
    <location>
        <begin position="814"/>
        <end position="826"/>
    </location>
</feature>
<feature type="compositionally biased region" description="Basic and acidic residues" evidence="2">
    <location>
        <begin position="165"/>
        <end position="178"/>
    </location>
</feature>
<dbReference type="PANTHER" id="PTHR15021">
    <property type="entry name" value="DISCONNECTED-RELATED"/>
    <property type="match status" value="1"/>
</dbReference>
<feature type="compositionally biased region" description="Basic and acidic residues" evidence="2">
    <location>
        <begin position="349"/>
        <end position="362"/>
    </location>
</feature>
<feature type="compositionally biased region" description="Low complexity" evidence="2">
    <location>
        <begin position="234"/>
        <end position="255"/>
    </location>
</feature>
<feature type="region of interest" description="Disordered" evidence="2">
    <location>
        <begin position="1109"/>
        <end position="1138"/>
    </location>
</feature>